<evidence type="ECO:0000256" key="6">
    <source>
        <dbReference type="ARBA" id="ARBA00023136"/>
    </source>
</evidence>
<accession>A0A1W0A409</accession>
<dbReference type="SUPFAM" id="SSF48425">
    <property type="entry name" value="Sec7 domain"/>
    <property type="match status" value="1"/>
</dbReference>
<sequence>MEVFAERAVGKIRKLLGKRDRDKELREACDEVLSHVKAGTPNLPEETYVMPLFLAILSKHSKMTCLAMDSLEKMMAFGYLKGNRVITSALQERIERVLRLTEETMNTTQNGRMLLVDAVMEIICSCNDHSENDVQLQVLKAILTAVASPTCEIHEHSLLKSVRAGYHIYLVSKSIINQTVAKGTLKRIVETVFQRMEAAGESTTPKPASFALAHANTAMYPSVQAYFGLTYNSRTLQYSKTLGEDAVLFPTVLHKDAYLVFRSICRISMRFVVEDSVGSSSLAQPSADDPYALQSKMVSLELLLAIINNAGPTFRENERFLVAIRSYLCVSLLQNCTSIYTQVVELSLRVFVVLITNFKAHLKGEIEVFITNIFLTILDSENSTYEHKMLVLEVLNHICDDQQILSEIFLNYDCDWESIDLFKQIVHALAKVTKMTKKETPTSNVRQQKLQQQESALVLKGLECLASIVHSLKKAANFISEATLVKTLDADNNSDNEDGTEEPRTPSSTLLVVEVFDKKKKRQDLLSTGIVKFNVKATDGIKFLTTHGLLEKNSPQSVAQFFLEYNNRLDKFQIGEYLGKEAQYQNGFCVKVLHEFVDMMDFHNLQVDEAIRKYLSVFRLPGEAQKIDRMMEKFAERYHLNNPGVFPSADTAFVLSFSIILLQTDLHNPSIPEEKKMTREGFIRNNRGINNGEDLPSDYLVGIYDRIKSLPISIKDEEKLKLKRESSPTFPVSASVLDKQRREAYGKEREAMVKASEAFFKRKVPINGATVPEDDRGSLGSGLGSFHVVRDDRNNAYIRPMFEIVWAPLLACCSVLFETLDHPVAIQYCLDGFKHAIHLSARLYMKSERDAFVSILANFTAVQHSATREIRGKHIEAMKTLVAIAVKEGNFLGDSWRDVLLALSHLARLQLHAQGLQCDTQFFPQQSNQTPTTTPQHKRVGSFPSATLPFNNPFTPTISPRPFKQYPQVDEQGISIEAINAKRIMDQVDGLASDRVFASSAILTDSAVQEFVQALCVVSLSECQGIAAVGISVRGAPTSLPRVFSLQKLVEVADMNMHVRSRVVWQNMWNVLSRHFTAIGCHDNLGLAMYAIDSLKQLSMKFLEKDELRDFNFQRLFLAPFQIIISNAMNTEIRELVLSCIHNMILGRVEHIKSGWKTIWGVLKVAAESYDRLEESEDQVVHMGFNIAKMIIETHFDRIVSVFQDALNTLLAFASCGNDGHEIVNSGRSGITAMCMDAISLLGLCLGHVASGRLDEEIETSPMSPRAKVETPEHAVFQDLHTWMPPIHALYTLSSDPRQDIRHMALDVLYGDLHLHGQAISTQLWHVIFKSILLPLMENIRRVEMQVSIGFNRKTSKKALLALVHLYGTYYKAIEHVPEIVHLLGHWLQDEPEEQLACAAAIALEHLLVQHGHQFDDDLWDQLTFTLVNITNHLLPRWVFQPKQDFQVHETMTMYPSVQALFYPTTWKITKAPSLTHMLVLLELQRILGNVLVQIQTLPKECFDTLLICLKETFQVARQLNDDIDVRRALYKLDWRYGTIAVGELPHLLQQEIMGKREYFKVIVKNLQSMQEAFKELILNCMDEYLNWSVEKPEMTWLTMDQRQRSYGYVPLIVDVLSVLSALPKEEVLAHLPWLYPRLIDLIIVNSIEVRRALRQVFGSSLQQLLPL</sequence>
<protein>
    <submittedName>
        <fullName evidence="8">Brefeldin A-inhibited guanine nucleotide-exchange protein</fullName>
    </submittedName>
</protein>
<evidence type="ECO:0000256" key="4">
    <source>
        <dbReference type="ARBA" id="ARBA00022490"/>
    </source>
</evidence>
<dbReference type="Pfam" id="PF20252">
    <property type="entry name" value="BIG2_C"/>
    <property type="match status" value="1"/>
</dbReference>
<evidence type="ECO:0000313" key="8">
    <source>
        <dbReference type="EMBL" id="OQS05023.1"/>
    </source>
</evidence>
<keyword evidence="6" id="KW-0472">Membrane</keyword>
<dbReference type="CDD" id="cd00171">
    <property type="entry name" value="Sec7"/>
    <property type="match status" value="1"/>
</dbReference>
<dbReference type="Gene3D" id="1.10.220.20">
    <property type="match status" value="1"/>
</dbReference>
<dbReference type="Gene3D" id="1.10.1000.11">
    <property type="entry name" value="Arf Nucleotide-binding Site Opener,domain 2"/>
    <property type="match status" value="1"/>
</dbReference>
<dbReference type="SUPFAM" id="SSF48371">
    <property type="entry name" value="ARM repeat"/>
    <property type="match status" value="2"/>
</dbReference>
<dbReference type="InterPro" id="IPR000904">
    <property type="entry name" value="Sec7_dom"/>
</dbReference>
<comment type="caution">
    <text evidence="8">The sequence shown here is derived from an EMBL/GenBank/DDBJ whole genome shotgun (WGS) entry which is preliminary data.</text>
</comment>
<dbReference type="InterPro" id="IPR016024">
    <property type="entry name" value="ARM-type_fold"/>
</dbReference>
<organism evidence="8 9">
    <name type="scientific">Thraustotheca clavata</name>
    <dbReference type="NCBI Taxonomy" id="74557"/>
    <lineage>
        <taxon>Eukaryota</taxon>
        <taxon>Sar</taxon>
        <taxon>Stramenopiles</taxon>
        <taxon>Oomycota</taxon>
        <taxon>Saprolegniomycetes</taxon>
        <taxon>Saprolegniales</taxon>
        <taxon>Achlyaceae</taxon>
        <taxon>Thraustotheca</taxon>
    </lineage>
</organism>
<dbReference type="GO" id="GO:0005085">
    <property type="term" value="F:guanyl-nucleotide exchange factor activity"/>
    <property type="evidence" value="ECO:0007669"/>
    <property type="project" value="InterPro"/>
</dbReference>
<keyword evidence="4" id="KW-0963">Cytoplasm</keyword>
<dbReference type="Pfam" id="PF12783">
    <property type="entry name" value="Sec7-like_HUS"/>
    <property type="match status" value="1"/>
</dbReference>
<keyword evidence="9" id="KW-1185">Reference proteome</keyword>
<dbReference type="InterPro" id="IPR015403">
    <property type="entry name" value="Mon2/Sec7/BIG1-like_HDS"/>
</dbReference>
<evidence type="ECO:0000256" key="5">
    <source>
        <dbReference type="ARBA" id="ARBA00022927"/>
    </source>
</evidence>
<dbReference type="InterPro" id="IPR035999">
    <property type="entry name" value="Sec7_dom_sf"/>
</dbReference>
<reference evidence="8 9" key="1">
    <citation type="journal article" date="2014" name="Genome Biol. Evol.">
        <title>The secreted proteins of Achlya hypogyna and Thraustotheca clavata identify the ancestral oomycete secretome and reveal gene acquisitions by horizontal gene transfer.</title>
        <authorList>
            <person name="Misner I."/>
            <person name="Blouin N."/>
            <person name="Leonard G."/>
            <person name="Richards T.A."/>
            <person name="Lane C.E."/>
        </authorList>
    </citation>
    <scope>NUCLEOTIDE SEQUENCE [LARGE SCALE GENOMIC DNA]</scope>
    <source>
        <strain evidence="8 9">ATCC 34112</strain>
    </source>
</reference>
<dbReference type="PANTHER" id="PTHR10663:SF375">
    <property type="entry name" value="LD29171P"/>
    <property type="match status" value="1"/>
</dbReference>
<dbReference type="Pfam" id="PF16213">
    <property type="entry name" value="DCB"/>
    <property type="match status" value="1"/>
</dbReference>
<name>A0A1W0A409_9STRA</name>
<dbReference type="GO" id="GO:0015031">
    <property type="term" value="P:protein transport"/>
    <property type="evidence" value="ECO:0007669"/>
    <property type="project" value="UniProtKB-KW"/>
</dbReference>
<evidence type="ECO:0000256" key="2">
    <source>
        <dbReference type="ARBA" id="ARBA00004496"/>
    </source>
</evidence>
<comment type="subcellular location">
    <subcellularLocation>
        <location evidence="2">Cytoplasm</location>
    </subcellularLocation>
    <subcellularLocation>
        <location evidence="1">Membrane</location>
    </subcellularLocation>
</comment>
<dbReference type="SMART" id="SM00222">
    <property type="entry name" value="Sec7"/>
    <property type="match status" value="1"/>
</dbReference>
<dbReference type="InterPro" id="IPR032691">
    <property type="entry name" value="Mon2/Sec7/BIG1-like_HUS"/>
</dbReference>
<dbReference type="InterPro" id="IPR032629">
    <property type="entry name" value="DCB_dom"/>
</dbReference>
<evidence type="ECO:0000259" key="7">
    <source>
        <dbReference type="PROSITE" id="PS50190"/>
    </source>
</evidence>
<dbReference type="EMBL" id="JNBS01000515">
    <property type="protein sequence ID" value="OQS05023.1"/>
    <property type="molecule type" value="Genomic_DNA"/>
</dbReference>
<dbReference type="Pfam" id="PF01369">
    <property type="entry name" value="Sec7"/>
    <property type="match status" value="1"/>
</dbReference>
<dbReference type="OrthoDB" id="430364at2759"/>
<dbReference type="Proteomes" id="UP000243217">
    <property type="component" value="Unassembled WGS sequence"/>
</dbReference>
<proteinExistence type="predicted"/>
<evidence type="ECO:0000256" key="3">
    <source>
        <dbReference type="ARBA" id="ARBA00022448"/>
    </source>
</evidence>
<keyword evidence="5" id="KW-0653">Protein transport</keyword>
<dbReference type="PANTHER" id="PTHR10663">
    <property type="entry name" value="GUANYL-NUCLEOTIDE EXCHANGE FACTOR"/>
    <property type="match status" value="1"/>
</dbReference>
<keyword evidence="3" id="KW-0813">Transport</keyword>
<evidence type="ECO:0000313" key="9">
    <source>
        <dbReference type="Proteomes" id="UP000243217"/>
    </source>
</evidence>
<gene>
    <name evidence="8" type="ORF">THRCLA_02790</name>
</gene>
<dbReference type="GO" id="GO:0032012">
    <property type="term" value="P:regulation of ARF protein signal transduction"/>
    <property type="evidence" value="ECO:0007669"/>
    <property type="project" value="InterPro"/>
</dbReference>
<dbReference type="GO" id="GO:0016020">
    <property type="term" value="C:membrane"/>
    <property type="evidence" value="ECO:0007669"/>
    <property type="project" value="UniProtKB-SubCell"/>
</dbReference>
<dbReference type="InterPro" id="IPR046455">
    <property type="entry name" value="Sec7/BIG1-like_C"/>
</dbReference>
<dbReference type="STRING" id="74557.A0A1W0A409"/>
<dbReference type="GO" id="GO:0005737">
    <property type="term" value="C:cytoplasm"/>
    <property type="evidence" value="ECO:0007669"/>
    <property type="project" value="UniProtKB-SubCell"/>
</dbReference>
<dbReference type="FunFam" id="1.10.1000.11:FF:000002">
    <property type="entry name" value="Cytohesin 1"/>
    <property type="match status" value="1"/>
</dbReference>
<evidence type="ECO:0000256" key="1">
    <source>
        <dbReference type="ARBA" id="ARBA00004370"/>
    </source>
</evidence>
<dbReference type="Pfam" id="PF09324">
    <property type="entry name" value="Sec7-like_HDS"/>
    <property type="match status" value="1"/>
</dbReference>
<dbReference type="PROSITE" id="PS50190">
    <property type="entry name" value="SEC7"/>
    <property type="match status" value="1"/>
</dbReference>
<feature type="domain" description="SEC7" evidence="7">
    <location>
        <begin position="515"/>
        <end position="710"/>
    </location>
</feature>
<dbReference type="InterPro" id="IPR023394">
    <property type="entry name" value="Sec7_C_sf"/>
</dbReference>